<sequence>MGRTHERARARQSSKRVWARTTTRATFSRVSRARQGMRGAGTGAGKVGVLIVSAV</sequence>
<proteinExistence type="predicted"/>
<protein>
    <submittedName>
        <fullName evidence="2">Uncharacterized protein</fullName>
    </submittedName>
</protein>
<evidence type="ECO:0000256" key="1">
    <source>
        <dbReference type="SAM" id="MobiDB-lite"/>
    </source>
</evidence>
<accession>A0AAP0J256</accession>
<keyword evidence="3" id="KW-1185">Reference proteome</keyword>
<comment type="caution">
    <text evidence="2">The sequence shown here is derived from an EMBL/GenBank/DDBJ whole genome shotgun (WGS) entry which is preliminary data.</text>
</comment>
<gene>
    <name evidence="2" type="ORF">Scep_014957</name>
</gene>
<evidence type="ECO:0000313" key="2">
    <source>
        <dbReference type="EMBL" id="KAK9126111.1"/>
    </source>
</evidence>
<dbReference type="EMBL" id="JBBNAG010000006">
    <property type="protein sequence ID" value="KAK9126111.1"/>
    <property type="molecule type" value="Genomic_DNA"/>
</dbReference>
<feature type="region of interest" description="Disordered" evidence="1">
    <location>
        <begin position="1"/>
        <end position="23"/>
    </location>
</feature>
<name>A0AAP0J256_9MAGN</name>
<reference evidence="2 3" key="1">
    <citation type="submission" date="2024-01" db="EMBL/GenBank/DDBJ databases">
        <title>Genome assemblies of Stephania.</title>
        <authorList>
            <person name="Yang L."/>
        </authorList>
    </citation>
    <scope>NUCLEOTIDE SEQUENCE [LARGE SCALE GENOMIC DNA]</scope>
    <source>
        <strain evidence="2">JXDWG</strain>
        <tissue evidence="2">Leaf</tissue>
    </source>
</reference>
<dbReference type="AlphaFoldDB" id="A0AAP0J256"/>
<evidence type="ECO:0000313" key="3">
    <source>
        <dbReference type="Proteomes" id="UP001419268"/>
    </source>
</evidence>
<organism evidence="2 3">
    <name type="scientific">Stephania cephalantha</name>
    <dbReference type="NCBI Taxonomy" id="152367"/>
    <lineage>
        <taxon>Eukaryota</taxon>
        <taxon>Viridiplantae</taxon>
        <taxon>Streptophyta</taxon>
        <taxon>Embryophyta</taxon>
        <taxon>Tracheophyta</taxon>
        <taxon>Spermatophyta</taxon>
        <taxon>Magnoliopsida</taxon>
        <taxon>Ranunculales</taxon>
        <taxon>Menispermaceae</taxon>
        <taxon>Menispermoideae</taxon>
        <taxon>Cissampelideae</taxon>
        <taxon>Stephania</taxon>
    </lineage>
</organism>
<dbReference type="Proteomes" id="UP001419268">
    <property type="component" value="Unassembled WGS sequence"/>
</dbReference>